<feature type="domain" description="Membrane transport protein MMPL" evidence="7">
    <location>
        <begin position="48"/>
        <end position="371"/>
    </location>
</feature>
<dbReference type="InterPro" id="IPR004869">
    <property type="entry name" value="MMPL_dom"/>
</dbReference>
<dbReference type="RefSeq" id="WP_255966751.1">
    <property type="nucleotide sequence ID" value="NZ_JANFQF010000005.1"/>
</dbReference>
<name>A0ABT1Q9I1_9NOCA</name>
<evidence type="ECO:0000256" key="6">
    <source>
        <dbReference type="SAM" id="Phobius"/>
    </source>
</evidence>
<accession>A0ABT1Q9I1</accession>
<dbReference type="Pfam" id="PF03176">
    <property type="entry name" value="MMPL"/>
    <property type="match status" value="2"/>
</dbReference>
<dbReference type="Gene3D" id="1.20.1640.10">
    <property type="entry name" value="Multidrug efflux transporter AcrB transmembrane domain"/>
    <property type="match status" value="2"/>
</dbReference>
<proteinExistence type="predicted"/>
<dbReference type="InterPro" id="IPR050545">
    <property type="entry name" value="Mycobact_MmpL"/>
</dbReference>
<reference evidence="8 9" key="1">
    <citation type="submission" date="2022-07" db="EMBL/GenBank/DDBJ databases">
        <title>Degradation activity of malathion, p-nitrophenol and potential low-temperature adaptation strategy of Rhodococcus sp. FXJ9.536.</title>
        <authorList>
            <person name="Huang J."/>
            <person name="Huang Y."/>
        </authorList>
    </citation>
    <scope>NUCLEOTIDE SEQUENCE [LARGE SCALE GENOMIC DNA]</scope>
    <source>
        <strain evidence="8 9">FXJ9.536</strain>
    </source>
</reference>
<feature type="transmembrane region" description="Helical" evidence="6">
    <location>
        <begin position="12"/>
        <end position="32"/>
    </location>
</feature>
<evidence type="ECO:0000256" key="3">
    <source>
        <dbReference type="ARBA" id="ARBA00022692"/>
    </source>
</evidence>
<keyword evidence="2" id="KW-1003">Cell membrane</keyword>
<dbReference type="PANTHER" id="PTHR33406">
    <property type="entry name" value="MEMBRANE PROTEIN MJ1562-RELATED"/>
    <property type="match status" value="1"/>
</dbReference>
<feature type="transmembrane region" description="Helical" evidence="6">
    <location>
        <begin position="676"/>
        <end position="696"/>
    </location>
</feature>
<evidence type="ECO:0000256" key="5">
    <source>
        <dbReference type="ARBA" id="ARBA00023136"/>
    </source>
</evidence>
<dbReference type="Proteomes" id="UP001524501">
    <property type="component" value="Unassembled WGS sequence"/>
</dbReference>
<dbReference type="EMBL" id="JANFQF010000005">
    <property type="protein sequence ID" value="MCQ4118929.1"/>
    <property type="molecule type" value="Genomic_DNA"/>
</dbReference>
<comment type="caution">
    <text evidence="8">The sequence shown here is derived from an EMBL/GenBank/DDBJ whole genome shotgun (WGS) entry which is preliminary data.</text>
</comment>
<organism evidence="8 9">
    <name type="scientific">Rhodococcus tibetensis</name>
    <dbReference type="NCBI Taxonomy" id="2965064"/>
    <lineage>
        <taxon>Bacteria</taxon>
        <taxon>Bacillati</taxon>
        <taxon>Actinomycetota</taxon>
        <taxon>Actinomycetes</taxon>
        <taxon>Mycobacteriales</taxon>
        <taxon>Nocardiaceae</taxon>
        <taxon>Rhodococcus</taxon>
    </lineage>
</organism>
<dbReference type="PANTHER" id="PTHR33406:SF13">
    <property type="entry name" value="MEMBRANE PROTEIN YDFJ"/>
    <property type="match status" value="1"/>
</dbReference>
<feature type="transmembrane region" description="Helical" evidence="6">
    <location>
        <begin position="287"/>
        <end position="306"/>
    </location>
</feature>
<keyword evidence="3 6" id="KW-0812">Transmembrane</keyword>
<evidence type="ECO:0000256" key="1">
    <source>
        <dbReference type="ARBA" id="ARBA00004651"/>
    </source>
</evidence>
<comment type="subcellular location">
    <subcellularLocation>
        <location evidence="1">Cell membrane</location>
        <topology evidence="1">Multi-pass membrane protein</topology>
    </subcellularLocation>
</comment>
<feature type="transmembrane region" description="Helical" evidence="6">
    <location>
        <begin position="560"/>
        <end position="579"/>
    </location>
</feature>
<keyword evidence="5 6" id="KW-0472">Membrane</keyword>
<sequence>MKRTFDLIVRSRWGVVMVWLGVCGISAIFALTSNNYLSGGGWYVEGSDSRIAAQTLSDGFEGRGPSSFALVVTSESMEVSDPDFRRSVQSVFDVVAADLGIESVDRFGWSTLPDGFGGQFVGTDRQTVVDFVGTSLDDGSARREFPRLQAMLTERFDGSGIQATMVSASSFWGEMNELSESGLIRSELIALPVLALVLLYVFRSVPAALLSGVVGGASVLLSVGALGFMARFTEISLFGKSAATMLGLAIGVDYSLFIISRYREELAAGLTPVAALRIAWLRSGETVAVSGFTIVVASTALFIVQLDVIKSMAIGAMLGIGSAMVISLIVLPPLILIFSRFISPSATTESKSRKRTSIWERGPRFAMKRPYVTVGICLCICGLLALPALDMKTVTPDSGILPQSSSMAAGYESMRTQFGEGSVAPINVVATFDEPLVELQNVEAIDRFVESVSEVPGVTAVNSVLPTLATLGRGNAIDGLRNIDRDGGDPRAAAVNRYIARDGKALVVEALVDGDASSAIARDAVRQIRELGTHETAFTINVGGETAEGMDANAEIERKLWIVLALMLVGIFALLFVFFRSVFIPLKAVVVNVLSISATYGVVVLVFQHGLGRPLFGAESVGSLTNFVPIVLAVLLFGISTDYEVFLISRIREAYRSNGGNTKAAVVEGSVKTAPLISGAALLMIAVFMAFTLASVLPMKQLGLGLAAAVALDATLIRLLAIPAAMSLMGRLNWWTPIFPDKTVLHAPPEIADEPRHAHSAL</sequence>
<feature type="transmembrane region" description="Helical" evidence="6">
    <location>
        <begin position="627"/>
        <end position="648"/>
    </location>
</feature>
<evidence type="ECO:0000313" key="8">
    <source>
        <dbReference type="EMBL" id="MCQ4118929.1"/>
    </source>
</evidence>
<feature type="transmembrane region" description="Helical" evidence="6">
    <location>
        <begin position="371"/>
        <end position="389"/>
    </location>
</feature>
<feature type="transmembrane region" description="Helical" evidence="6">
    <location>
        <begin position="182"/>
        <end position="202"/>
    </location>
</feature>
<evidence type="ECO:0000256" key="2">
    <source>
        <dbReference type="ARBA" id="ARBA00022475"/>
    </source>
</evidence>
<feature type="domain" description="Membrane transport protein MMPL" evidence="7">
    <location>
        <begin position="401"/>
        <end position="735"/>
    </location>
</feature>
<feature type="transmembrane region" description="Helical" evidence="6">
    <location>
        <begin position="209"/>
        <end position="230"/>
    </location>
</feature>
<evidence type="ECO:0000256" key="4">
    <source>
        <dbReference type="ARBA" id="ARBA00022989"/>
    </source>
</evidence>
<evidence type="ECO:0000259" key="7">
    <source>
        <dbReference type="Pfam" id="PF03176"/>
    </source>
</evidence>
<gene>
    <name evidence="8" type="ORF">NOF53_07050</name>
</gene>
<keyword evidence="4 6" id="KW-1133">Transmembrane helix</keyword>
<feature type="transmembrane region" description="Helical" evidence="6">
    <location>
        <begin position="702"/>
        <end position="721"/>
    </location>
</feature>
<protein>
    <submittedName>
        <fullName evidence="8">MMPL family transporter</fullName>
    </submittedName>
</protein>
<keyword evidence="9" id="KW-1185">Reference proteome</keyword>
<feature type="transmembrane region" description="Helical" evidence="6">
    <location>
        <begin position="312"/>
        <end position="338"/>
    </location>
</feature>
<feature type="transmembrane region" description="Helical" evidence="6">
    <location>
        <begin position="242"/>
        <end position="259"/>
    </location>
</feature>
<dbReference type="SUPFAM" id="SSF82866">
    <property type="entry name" value="Multidrug efflux transporter AcrB transmembrane domain"/>
    <property type="match status" value="2"/>
</dbReference>
<feature type="transmembrane region" description="Helical" evidence="6">
    <location>
        <begin position="586"/>
        <end position="607"/>
    </location>
</feature>
<evidence type="ECO:0000313" key="9">
    <source>
        <dbReference type="Proteomes" id="UP001524501"/>
    </source>
</evidence>